<gene>
    <name evidence="2" type="ORF">MKK02DRAFT_38452</name>
</gene>
<feature type="region of interest" description="Disordered" evidence="1">
    <location>
        <begin position="1"/>
        <end position="23"/>
    </location>
</feature>
<dbReference type="GeneID" id="77729313"/>
<evidence type="ECO:0000313" key="3">
    <source>
        <dbReference type="Proteomes" id="UP001164286"/>
    </source>
</evidence>
<evidence type="ECO:0000256" key="1">
    <source>
        <dbReference type="SAM" id="MobiDB-lite"/>
    </source>
</evidence>
<reference evidence="2" key="1">
    <citation type="journal article" date="2022" name="G3 (Bethesda)">
        <title>High quality genome of the basidiomycete yeast Dioszegia hungarica PDD-24b-2 isolated from cloud water.</title>
        <authorList>
            <person name="Jarrige D."/>
            <person name="Haridas S."/>
            <person name="Bleykasten-Grosshans C."/>
            <person name="Joly M."/>
            <person name="Nadalig T."/>
            <person name="Sancelme M."/>
            <person name="Vuilleumier S."/>
            <person name="Grigoriev I.V."/>
            <person name="Amato P."/>
            <person name="Bringel F."/>
        </authorList>
    </citation>
    <scope>NUCLEOTIDE SEQUENCE</scope>
    <source>
        <strain evidence="2">PDD-24b-2</strain>
    </source>
</reference>
<accession>A0AA38LSW1</accession>
<dbReference type="Proteomes" id="UP001164286">
    <property type="component" value="Unassembled WGS sequence"/>
</dbReference>
<keyword evidence="3" id="KW-1185">Reference proteome</keyword>
<name>A0AA38LSW1_9TREE</name>
<organism evidence="2 3">
    <name type="scientific">Dioszegia hungarica</name>
    <dbReference type="NCBI Taxonomy" id="4972"/>
    <lineage>
        <taxon>Eukaryota</taxon>
        <taxon>Fungi</taxon>
        <taxon>Dikarya</taxon>
        <taxon>Basidiomycota</taxon>
        <taxon>Agaricomycotina</taxon>
        <taxon>Tremellomycetes</taxon>
        <taxon>Tremellales</taxon>
        <taxon>Bulleribasidiaceae</taxon>
        <taxon>Dioszegia</taxon>
    </lineage>
</organism>
<sequence>MSSSADRPSKKRRTTTAAPQTGPTTAVTQVQLFGAELVANRELRQRLLRFLPGDDLARLMRVKESFQEDAASLLYASVGYDQVRLRMSSSSTPRQKMYCYCVRNIDATTMTLSPTVISQLNIRNLPESGSGRKRRIAQWLRTNFRSQLINIIVPQLLFKCPGLQSIQFGNKYEAFGSPSWTVYFRPATDTRWDEPGTPVTAKWHIVYVSTIKFDISLPLPSLTTFPNPKAPSTAYAIRPRFDLVLTSGGPAIHEDWQTYVGRRGLTCFSDVFGAINLGNLPVDVDTLSFLYVFQKYAGHKKLLHDITADRVKSYSSSDFRLLALIASSSLTHLSLVDRYDSSRASIDFAELPELINTIRCRLPNLKVLRIALRGIAGAEDSLKQKLRNGKLSSSRPGPIVKLSIFTEPYSGRRFNIIRLLYKACAQGAEIAIGDSVGGEWSWSQQTALLAYLRSRPATQRYYLAAADLVSMGITTPQQVYELEYHRSGRPISPAARLTAEWLAQAKASAMLATSTIISGVQEATSQLARAAAALASKSVEKDDISAETAALLEAVKAFGPISTQIGAIADQAKGMQDGIAHCQGLMQAGREV</sequence>
<proteinExistence type="predicted"/>
<dbReference type="RefSeq" id="XP_052943570.1">
    <property type="nucleotide sequence ID" value="XM_053090108.1"/>
</dbReference>
<protein>
    <submittedName>
        <fullName evidence="2">Uncharacterized protein</fullName>
    </submittedName>
</protein>
<evidence type="ECO:0000313" key="2">
    <source>
        <dbReference type="EMBL" id="KAI9633793.1"/>
    </source>
</evidence>
<dbReference type="EMBL" id="JAKWFO010000008">
    <property type="protein sequence ID" value="KAI9633793.1"/>
    <property type="molecule type" value="Genomic_DNA"/>
</dbReference>
<dbReference type="AlphaFoldDB" id="A0AA38LSW1"/>
<comment type="caution">
    <text evidence="2">The sequence shown here is derived from an EMBL/GenBank/DDBJ whole genome shotgun (WGS) entry which is preliminary data.</text>
</comment>